<dbReference type="InterPro" id="IPR014710">
    <property type="entry name" value="RmlC-like_jellyroll"/>
</dbReference>
<dbReference type="Pfam" id="PF07883">
    <property type="entry name" value="Cupin_2"/>
    <property type="match status" value="1"/>
</dbReference>
<evidence type="ECO:0000256" key="1">
    <source>
        <dbReference type="ARBA" id="ARBA00022723"/>
    </source>
</evidence>
<dbReference type="EMBL" id="JAMQOP010000001">
    <property type="protein sequence ID" value="MDS0297278.1"/>
    <property type="molecule type" value="Genomic_DNA"/>
</dbReference>
<dbReference type="InterPro" id="IPR051610">
    <property type="entry name" value="GPI/OXD"/>
</dbReference>
<evidence type="ECO:0000313" key="4">
    <source>
        <dbReference type="Proteomes" id="UP001257060"/>
    </source>
</evidence>
<evidence type="ECO:0000313" key="3">
    <source>
        <dbReference type="EMBL" id="MDS0297278.1"/>
    </source>
</evidence>
<reference evidence="3 4" key="1">
    <citation type="submission" date="2022-06" db="EMBL/GenBank/DDBJ databases">
        <title>Halogeometricum sp. a new haloarchaeum isolate from saline soil.</title>
        <authorList>
            <person name="Strakova D."/>
            <person name="Galisteo C."/>
            <person name="Sanchez-Porro C."/>
            <person name="Ventosa A."/>
        </authorList>
    </citation>
    <scope>NUCLEOTIDE SEQUENCE [LARGE SCALE GENOMIC DNA]</scope>
    <source>
        <strain evidence="3 4">S1BR25-6</strain>
    </source>
</reference>
<feature type="domain" description="Cupin type-2" evidence="2">
    <location>
        <begin position="42"/>
        <end position="109"/>
    </location>
</feature>
<evidence type="ECO:0000259" key="2">
    <source>
        <dbReference type="Pfam" id="PF07883"/>
    </source>
</evidence>
<dbReference type="RefSeq" id="WP_310922067.1">
    <property type="nucleotide sequence ID" value="NZ_JAMQOP010000001.1"/>
</dbReference>
<proteinExistence type="predicted"/>
<organism evidence="3 4">
    <name type="scientific">Halogeometricum salsisoli</name>
    <dbReference type="NCBI Taxonomy" id="2950536"/>
    <lineage>
        <taxon>Archaea</taxon>
        <taxon>Methanobacteriati</taxon>
        <taxon>Methanobacteriota</taxon>
        <taxon>Stenosarchaea group</taxon>
        <taxon>Halobacteria</taxon>
        <taxon>Halobacteriales</taxon>
        <taxon>Haloferacaceae</taxon>
        <taxon>Halogeometricum</taxon>
    </lineage>
</organism>
<dbReference type="InterPro" id="IPR011051">
    <property type="entry name" value="RmlC_Cupin_sf"/>
</dbReference>
<protein>
    <submittedName>
        <fullName evidence="3">Cupin domain-containing protein</fullName>
    </submittedName>
</protein>
<name>A0ABU2GAW1_9EURY</name>
<sequence length="131" mass="14198">MDGDFSVLDPDDVEQEPFAMCDVRHRKLTEALGCTEMRINTATLEPGEATPPHAHEGQEEVYIALTGGRVEIDGEAHDVPEGGVVRVGPEPIRAVRNDTDDEIHRWVMVGAPPVGTVEDFGNTVLPGEESP</sequence>
<dbReference type="InterPro" id="IPR013096">
    <property type="entry name" value="Cupin_2"/>
</dbReference>
<dbReference type="SUPFAM" id="SSF51182">
    <property type="entry name" value="RmlC-like cupins"/>
    <property type="match status" value="1"/>
</dbReference>
<dbReference type="PANTHER" id="PTHR35848">
    <property type="entry name" value="OXALATE-BINDING PROTEIN"/>
    <property type="match status" value="1"/>
</dbReference>
<keyword evidence="1" id="KW-0479">Metal-binding</keyword>
<gene>
    <name evidence="3" type="ORF">NDI76_00795</name>
</gene>
<accession>A0ABU2GAW1</accession>
<keyword evidence="4" id="KW-1185">Reference proteome</keyword>
<comment type="caution">
    <text evidence="3">The sequence shown here is derived from an EMBL/GenBank/DDBJ whole genome shotgun (WGS) entry which is preliminary data.</text>
</comment>
<dbReference type="Gene3D" id="2.60.120.10">
    <property type="entry name" value="Jelly Rolls"/>
    <property type="match status" value="1"/>
</dbReference>
<dbReference type="Proteomes" id="UP001257060">
    <property type="component" value="Unassembled WGS sequence"/>
</dbReference>